<accession>A0AAJ7UKG6</accession>
<feature type="region of interest" description="Disordered" evidence="2">
    <location>
        <begin position="1"/>
        <end position="124"/>
    </location>
</feature>
<dbReference type="GO" id="GO:0006357">
    <property type="term" value="P:regulation of transcription by RNA polymerase II"/>
    <property type="evidence" value="ECO:0007669"/>
    <property type="project" value="TreeGrafter"/>
</dbReference>
<dbReference type="GO" id="GO:0045786">
    <property type="term" value="P:negative regulation of cell cycle"/>
    <property type="evidence" value="ECO:0007669"/>
    <property type="project" value="TreeGrafter"/>
</dbReference>
<comment type="similarity">
    <text evidence="1">Belongs to the NUPR family.</text>
</comment>
<feature type="compositionally biased region" description="Basic and acidic residues" evidence="2">
    <location>
        <begin position="49"/>
        <end position="59"/>
    </location>
</feature>
<dbReference type="PANTHER" id="PTHR17149">
    <property type="entry name" value="NUCLEAR PROTEIN 1 AND 2"/>
    <property type="match status" value="1"/>
</dbReference>
<dbReference type="KEGG" id="pmrn:116958398"/>
<gene>
    <name evidence="4" type="primary">NUPR1</name>
</gene>
<evidence type="ECO:0000256" key="1">
    <source>
        <dbReference type="ARBA" id="ARBA00009380"/>
    </source>
</evidence>
<evidence type="ECO:0000313" key="4">
    <source>
        <dbReference type="RefSeq" id="XP_032836865.1"/>
    </source>
</evidence>
<dbReference type="AlphaFoldDB" id="A0AAJ7UKG6"/>
<dbReference type="Proteomes" id="UP001318040">
    <property type="component" value="Chromosome 77"/>
</dbReference>
<proteinExistence type="inferred from homology"/>
<protein>
    <submittedName>
        <fullName evidence="4">Nuclear protein 1</fullName>
    </submittedName>
</protein>
<name>A0AAJ7UKG6_PETMA</name>
<dbReference type="GO" id="GO:0008285">
    <property type="term" value="P:negative regulation of cell population proliferation"/>
    <property type="evidence" value="ECO:0007669"/>
    <property type="project" value="TreeGrafter"/>
</dbReference>
<feature type="compositionally biased region" description="Low complexity" evidence="2">
    <location>
        <begin position="73"/>
        <end position="104"/>
    </location>
</feature>
<organism evidence="3 4">
    <name type="scientific">Petromyzon marinus</name>
    <name type="common">Sea lamprey</name>
    <dbReference type="NCBI Taxonomy" id="7757"/>
    <lineage>
        <taxon>Eukaryota</taxon>
        <taxon>Metazoa</taxon>
        <taxon>Chordata</taxon>
        <taxon>Craniata</taxon>
        <taxon>Vertebrata</taxon>
        <taxon>Cyclostomata</taxon>
        <taxon>Hyperoartia</taxon>
        <taxon>Petromyzontiformes</taxon>
        <taxon>Petromyzontidae</taxon>
        <taxon>Petromyzon</taxon>
    </lineage>
</organism>
<evidence type="ECO:0000256" key="2">
    <source>
        <dbReference type="SAM" id="MobiDB-lite"/>
    </source>
</evidence>
<dbReference type="RefSeq" id="XP_032836865.1">
    <property type="nucleotide sequence ID" value="XM_032980974.1"/>
</dbReference>
<dbReference type="GO" id="GO:0005634">
    <property type="term" value="C:nucleus"/>
    <property type="evidence" value="ECO:0007669"/>
    <property type="project" value="TreeGrafter"/>
</dbReference>
<dbReference type="InterPro" id="IPR018792">
    <property type="entry name" value="NUPR1-like"/>
</dbReference>
<reference evidence="4" key="1">
    <citation type="submission" date="2025-08" db="UniProtKB">
        <authorList>
            <consortium name="RefSeq"/>
        </authorList>
    </citation>
    <scope>IDENTIFICATION</scope>
    <source>
        <tissue evidence="4">Sperm</tissue>
    </source>
</reference>
<sequence length="124" mass="13006">MDQNEFEAEYFDKSDYYGVEDAAQSPRACAKGRTKRQSQENSNRPVPAGHERKIADKLQRAHHNASHIASGPTSSTTASSTTASSTTASSTTTSSTTSSTAAAAVPSGRRGHAKSTRGDSAVTE</sequence>
<dbReference type="PANTHER" id="PTHR17149:SF4">
    <property type="entry name" value="RH17958P"/>
    <property type="match status" value="1"/>
</dbReference>
<evidence type="ECO:0000313" key="3">
    <source>
        <dbReference type="Proteomes" id="UP001318040"/>
    </source>
</evidence>
<dbReference type="Pfam" id="PF10195">
    <property type="entry name" value="Phospho_p8"/>
    <property type="match status" value="1"/>
</dbReference>
<keyword evidence="3" id="KW-1185">Reference proteome</keyword>